<keyword evidence="6 9" id="KW-0694">RNA-binding</keyword>
<dbReference type="GO" id="GO:1990259">
    <property type="term" value="F:histone H2AQ104 methyltransferase activity"/>
    <property type="evidence" value="ECO:0007669"/>
    <property type="project" value="TreeGrafter"/>
</dbReference>
<dbReference type="CDD" id="cd02440">
    <property type="entry name" value="AdoMet_MTases"/>
    <property type="match status" value="1"/>
</dbReference>
<evidence type="ECO:0000256" key="3">
    <source>
        <dbReference type="ARBA" id="ARBA00022603"/>
    </source>
</evidence>
<evidence type="ECO:0000256" key="9">
    <source>
        <dbReference type="HAMAP-Rule" id="MF_00351"/>
    </source>
</evidence>
<dbReference type="GO" id="GO:0008649">
    <property type="term" value="F:rRNA methyltransferase activity"/>
    <property type="evidence" value="ECO:0007669"/>
    <property type="project" value="TreeGrafter"/>
</dbReference>
<feature type="binding site" evidence="9">
    <location>
        <begin position="131"/>
        <end position="132"/>
    </location>
    <ligand>
        <name>S-adenosyl-L-methionine</name>
        <dbReference type="ChEBI" id="CHEBI:59789"/>
    </ligand>
</feature>
<protein>
    <recommendedName>
        <fullName evidence="9">Fibrillarin-like rRNA/tRNA 2'-O-methyltransferase</fullName>
        <ecNumber evidence="9">2.1.1.-</ecNumber>
    </recommendedName>
</protein>
<dbReference type="SUPFAM" id="SSF53335">
    <property type="entry name" value="S-adenosyl-L-methionine-dependent methyltransferases"/>
    <property type="match status" value="1"/>
</dbReference>
<keyword evidence="5 9" id="KW-0819">tRNA processing</keyword>
<organism evidence="10 11">
    <name type="scientific">Thermoproteota archaeon</name>
    <dbReference type="NCBI Taxonomy" id="2056631"/>
    <lineage>
        <taxon>Archaea</taxon>
        <taxon>Thermoproteota</taxon>
    </lineage>
</organism>
<name>A0A497EY05_9CREN</name>
<evidence type="ECO:0000256" key="1">
    <source>
        <dbReference type="ARBA" id="ARBA00010632"/>
    </source>
</evidence>
<reference evidence="10 11" key="1">
    <citation type="submission" date="2018-06" db="EMBL/GenBank/DDBJ databases">
        <title>Extensive metabolic versatility and redundancy in microbially diverse, dynamic hydrothermal sediments.</title>
        <authorList>
            <person name="Dombrowski N."/>
            <person name="Teske A."/>
            <person name="Baker B.J."/>
        </authorList>
    </citation>
    <scope>NUCLEOTIDE SEQUENCE [LARGE SCALE GENOMIC DNA]</scope>
    <source>
        <strain evidence="10">B29_G17</strain>
    </source>
</reference>
<feature type="binding site" evidence="9">
    <location>
        <begin position="87"/>
        <end position="88"/>
    </location>
    <ligand>
        <name>S-adenosyl-L-methionine</name>
        <dbReference type="ChEBI" id="CHEBI:59789"/>
    </ligand>
</feature>
<dbReference type="HAMAP" id="MF_00351">
    <property type="entry name" value="RNA_methyltransf_FlpA"/>
    <property type="match status" value="1"/>
</dbReference>
<proteinExistence type="inferred from homology"/>
<dbReference type="InterPro" id="IPR020813">
    <property type="entry name" value="Fibrillarin_CS"/>
</dbReference>
<dbReference type="InterPro" id="IPR029063">
    <property type="entry name" value="SAM-dependent_MTases_sf"/>
</dbReference>
<dbReference type="Gene3D" id="3.40.50.150">
    <property type="entry name" value="Vaccinia Virus protein VP39"/>
    <property type="match status" value="1"/>
</dbReference>
<dbReference type="PRINTS" id="PR00052">
    <property type="entry name" value="FIBRILLARIN"/>
</dbReference>
<feature type="binding site" evidence="9">
    <location>
        <begin position="106"/>
        <end position="107"/>
    </location>
    <ligand>
        <name>S-adenosyl-L-methionine</name>
        <dbReference type="ChEBI" id="CHEBI:59789"/>
    </ligand>
</feature>
<dbReference type="InterPro" id="IPR000692">
    <property type="entry name" value="Fibrillarin"/>
</dbReference>
<dbReference type="PROSITE" id="PS00566">
    <property type="entry name" value="FIBRILLARIN"/>
    <property type="match status" value="1"/>
</dbReference>
<dbReference type="SMART" id="SM01206">
    <property type="entry name" value="Fibrillarin"/>
    <property type="match status" value="1"/>
</dbReference>
<dbReference type="PIRSF" id="PIRSF006540">
    <property type="entry name" value="Nop17p"/>
    <property type="match status" value="1"/>
</dbReference>
<evidence type="ECO:0000256" key="6">
    <source>
        <dbReference type="ARBA" id="ARBA00022884"/>
    </source>
</evidence>
<comment type="caution">
    <text evidence="10">The sequence shown here is derived from an EMBL/GenBank/DDBJ whole genome shotgun (WGS) entry which is preliminary data.</text>
</comment>
<evidence type="ECO:0000256" key="7">
    <source>
        <dbReference type="ARBA" id="ARBA00057806"/>
    </source>
</evidence>
<dbReference type="GO" id="GO:0008033">
    <property type="term" value="P:tRNA processing"/>
    <property type="evidence" value="ECO:0007669"/>
    <property type="project" value="UniProtKB-UniRule"/>
</dbReference>
<keyword evidence="2 9" id="KW-0698">rRNA processing</keyword>
<dbReference type="NCBIfam" id="NF003277">
    <property type="entry name" value="PRK04266.1-3"/>
    <property type="match status" value="1"/>
</dbReference>
<dbReference type="PANTHER" id="PTHR10335">
    <property type="entry name" value="RRNA 2-O-METHYLTRANSFERASE FIBRILLARIN"/>
    <property type="match status" value="1"/>
</dbReference>
<keyword evidence="4 9" id="KW-0808">Transferase</keyword>
<dbReference type="EMBL" id="QMQZ01000005">
    <property type="protein sequence ID" value="RLE52274.1"/>
    <property type="molecule type" value="Genomic_DNA"/>
</dbReference>
<dbReference type="GO" id="GO:0000494">
    <property type="term" value="P:box C/D sno(s)RNA 3'-end processing"/>
    <property type="evidence" value="ECO:0007669"/>
    <property type="project" value="TreeGrafter"/>
</dbReference>
<evidence type="ECO:0000256" key="4">
    <source>
        <dbReference type="ARBA" id="ARBA00022679"/>
    </source>
</evidence>
<sequence>MVEIYPHEKFEGVYWAELEDGSKRLATVNLAPGFKVYGEPLVKYRGVEYRIWNAYRSKLAAAILKGIENVPIKPGLKVLYLGAATGTTASHVSDIVGEKGKVYCVEFAPRVVRELITVCEHRRNMIPILADARKPTLYRTLVPQVDAIYCDVAQPEQAKLLADNADMFLKNGGGIMLAIKARSVDVTLEPSEVYKREIDTLKRRGFETTSIVHLEPFDKAHAMVAAKYKKG</sequence>
<comment type="function">
    <text evidence="7 9">Involved in pre-rRNA and tRNA processing. Utilizes the methyl donor S-adenosyl-L-methionine to catalyze the site-specific 2'-hydroxyl methylation of ribose moieties in rRNA and tRNA. Site specificity is provided by a guide RNA that base pairs with the substrate. Methylation occurs at a characteristic distance from the sequence involved in base pairing with the guide RNA.</text>
</comment>
<dbReference type="Pfam" id="PF01269">
    <property type="entry name" value="Fibrillarin"/>
    <property type="match status" value="1"/>
</dbReference>
<evidence type="ECO:0000256" key="2">
    <source>
        <dbReference type="ARBA" id="ARBA00022552"/>
    </source>
</evidence>
<feature type="binding site" evidence="9">
    <location>
        <begin position="151"/>
        <end position="154"/>
    </location>
    <ligand>
        <name>S-adenosyl-L-methionine</name>
        <dbReference type="ChEBI" id="CHEBI:59789"/>
    </ligand>
</feature>
<dbReference type="FunFam" id="3.30.200.20:FF:000613">
    <property type="entry name" value="Fibrillarin-like rRNA/tRNA 2'-O-methyltransferase"/>
    <property type="match status" value="1"/>
</dbReference>
<comment type="similarity">
    <text evidence="1 9">Belongs to the methyltransferase superfamily. Fibrillarin family.</text>
</comment>
<dbReference type="Proteomes" id="UP000268446">
    <property type="component" value="Unassembled WGS sequence"/>
</dbReference>
<accession>A0A497EY05</accession>
<evidence type="ECO:0000256" key="5">
    <source>
        <dbReference type="ARBA" id="ARBA00022694"/>
    </source>
</evidence>
<evidence type="ECO:0000313" key="11">
    <source>
        <dbReference type="Proteomes" id="UP000268446"/>
    </source>
</evidence>
<gene>
    <name evidence="9" type="primary">flpA</name>
    <name evidence="10" type="ORF">DRJ20_00460</name>
</gene>
<keyword evidence="3 9" id="KW-0489">Methyltransferase</keyword>
<dbReference type="NCBIfam" id="NF003275">
    <property type="entry name" value="PRK04266.1-1"/>
    <property type="match status" value="1"/>
</dbReference>
<dbReference type="Gene3D" id="3.30.200.20">
    <property type="entry name" value="Phosphorylase Kinase, domain 1"/>
    <property type="match status" value="1"/>
</dbReference>
<dbReference type="AlphaFoldDB" id="A0A497EY05"/>
<evidence type="ECO:0000313" key="10">
    <source>
        <dbReference type="EMBL" id="RLE52274.1"/>
    </source>
</evidence>
<dbReference type="GO" id="GO:0003723">
    <property type="term" value="F:RNA binding"/>
    <property type="evidence" value="ECO:0007669"/>
    <property type="project" value="UniProtKB-UniRule"/>
</dbReference>
<dbReference type="PANTHER" id="PTHR10335:SF17">
    <property type="entry name" value="FIBRILLARIN"/>
    <property type="match status" value="1"/>
</dbReference>
<dbReference type="NCBIfam" id="NF003276">
    <property type="entry name" value="PRK04266.1-2"/>
    <property type="match status" value="1"/>
</dbReference>
<evidence type="ECO:0000256" key="8">
    <source>
        <dbReference type="ARBA" id="ARBA00063440"/>
    </source>
</evidence>
<comment type="subunit">
    <text evidence="8">Interacts with nop5. Component of box C/D small ribonucleoprotein (sRNP) particles that contain rpl7ae, FlpA and nop5, plus a guide RNA. These sRNP particles form homodimers, giving rise to an asymmetric holoenzyme.</text>
</comment>
<dbReference type="EC" id="2.1.1.-" evidence="9"/>